<dbReference type="AlphaFoldDB" id="A0A7S0QJ56"/>
<evidence type="ECO:0000313" key="1">
    <source>
        <dbReference type="EMBL" id="CAD8633762.1"/>
    </source>
</evidence>
<proteinExistence type="predicted"/>
<name>A0A7S0QJ56_9CRYP</name>
<reference evidence="1" key="1">
    <citation type="submission" date="2021-01" db="EMBL/GenBank/DDBJ databases">
        <authorList>
            <person name="Corre E."/>
            <person name="Pelletier E."/>
            <person name="Niang G."/>
            <person name="Scheremetjew M."/>
            <person name="Finn R."/>
            <person name="Kale V."/>
            <person name="Holt S."/>
            <person name="Cochrane G."/>
            <person name="Meng A."/>
            <person name="Brown T."/>
            <person name="Cohen L."/>
        </authorList>
    </citation>
    <scope>NUCLEOTIDE SEQUENCE</scope>
    <source>
        <strain evidence="1">CCAP979/52</strain>
    </source>
</reference>
<accession>A0A7S0QJ56</accession>
<organism evidence="1">
    <name type="scientific">Cryptomonas curvata</name>
    <dbReference type="NCBI Taxonomy" id="233186"/>
    <lineage>
        <taxon>Eukaryota</taxon>
        <taxon>Cryptophyceae</taxon>
        <taxon>Cryptomonadales</taxon>
        <taxon>Cryptomonadaceae</taxon>
        <taxon>Cryptomonas</taxon>
    </lineage>
</organism>
<sequence length="196" mass="22041">MSKQAYADDCEKSTTACSLRLMERLAGQGRVVIGDSWFASMNTLRKLKGQGNYFSRLIKNLTAESLLNICGANLQNSQHVEKQGLFIWGKVQTVSLRMHGTNRDGRMASILKKPQRSGLQNVIPRRNVSRGRNLVPIYVQMVMWSKALSVFRKQKSFGSTFRPQIASIFTINIVKVYLQSNAHGKPRAGNSDCFNQ</sequence>
<gene>
    <name evidence="1" type="ORF">CCUR1050_LOCUS11443</name>
</gene>
<protein>
    <recommendedName>
        <fullName evidence="2">PiggyBac transposable element-derived protein domain-containing protein</fullName>
    </recommendedName>
</protein>
<evidence type="ECO:0008006" key="2">
    <source>
        <dbReference type="Google" id="ProtNLM"/>
    </source>
</evidence>
<dbReference type="EMBL" id="HBEZ01020654">
    <property type="protein sequence ID" value="CAD8633762.1"/>
    <property type="molecule type" value="Transcribed_RNA"/>
</dbReference>